<accession>A0AB39KR88</accession>
<dbReference type="EMBL" id="CP158375">
    <property type="protein sequence ID" value="XDO96230.1"/>
    <property type="molecule type" value="Genomic_DNA"/>
</dbReference>
<dbReference type="Pfam" id="PF20329">
    <property type="entry name" value="DUF6624"/>
    <property type="match status" value="1"/>
</dbReference>
<name>A0AB39KR88_9CAUL</name>
<organism evidence="1">
    <name type="scientific">Caulobacter sp. 73W</name>
    <dbReference type="NCBI Taxonomy" id="3161137"/>
    <lineage>
        <taxon>Bacteria</taxon>
        <taxon>Pseudomonadati</taxon>
        <taxon>Pseudomonadota</taxon>
        <taxon>Alphaproteobacteria</taxon>
        <taxon>Caulobacterales</taxon>
        <taxon>Caulobacteraceae</taxon>
        <taxon>Caulobacter</taxon>
    </lineage>
</organism>
<sequence length="197" mass="21469">MPIVAKLNGIVEKAPVMEAIAGMGEVDRAMRTSMLEATRGLAPGTRAKAQAHAGLIIDAQDRAHADRLKTIIASHGWPKISETSERTAATAVMIANHSGDIEFQRRVLALLEPLAKSREARPEDYARLYDRIATIDRRPQRYGTQGTTCQAGKYAVPSDLEDPKRLDARRAAMGLQPMAEYLAALDKMYGACIQPTG</sequence>
<reference evidence="1" key="1">
    <citation type="submission" date="2024-06" db="EMBL/GenBank/DDBJ databases">
        <title>Caulobacter inopinatus, sp. nov.</title>
        <authorList>
            <person name="Donachie S.P."/>
        </authorList>
    </citation>
    <scope>NUCLEOTIDE SEQUENCE</scope>
    <source>
        <strain evidence="1">73W</strain>
    </source>
</reference>
<dbReference type="InterPro" id="IPR046732">
    <property type="entry name" value="DUF6624"/>
</dbReference>
<protein>
    <submittedName>
        <fullName evidence="1">DUF6624 domain-containing protein</fullName>
    </submittedName>
</protein>
<gene>
    <name evidence="1" type="ORF">ABOZ73_15830</name>
</gene>
<dbReference type="RefSeq" id="WP_369059084.1">
    <property type="nucleotide sequence ID" value="NZ_CP158375.1"/>
</dbReference>
<proteinExistence type="predicted"/>
<dbReference type="AlphaFoldDB" id="A0AB39KR88"/>
<evidence type="ECO:0000313" key="1">
    <source>
        <dbReference type="EMBL" id="XDO96230.1"/>
    </source>
</evidence>